<evidence type="ECO:0000256" key="2">
    <source>
        <dbReference type="ARBA" id="ARBA00022801"/>
    </source>
</evidence>
<keyword evidence="1 4" id="KW-0732">Signal</keyword>
<accession>A0A0A5G6I4</accession>
<proteinExistence type="predicted"/>
<feature type="region of interest" description="Disordered" evidence="3">
    <location>
        <begin position="455"/>
        <end position="483"/>
    </location>
</feature>
<evidence type="ECO:0000256" key="3">
    <source>
        <dbReference type="SAM" id="MobiDB-lite"/>
    </source>
</evidence>
<feature type="signal peptide" evidence="4">
    <location>
        <begin position="1"/>
        <end position="26"/>
    </location>
</feature>
<dbReference type="AlphaFoldDB" id="A0A0A5G6I4"/>
<feature type="chain" id="PRO_5002022623" description="Mannosyl-glycoprotein endo-beta-N-acetylglucosamidase-like domain-containing protein" evidence="4">
    <location>
        <begin position="27"/>
        <end position="483"/>
    </location>
</feature>
<organism evidence="6 7">
    <name type="scientific">Pontibacillus marinus BH030004 = DSM 16465</name>
    <dbReference type="NCBI Taxonomy" id="1385511"/>
    <lineage>
        <taxon>Bacteria</taxon>
        <taxon>Bacillati</taxon>
        <taxon>Bacillota</taxon>
        <taxon>Bacilli</taxon>
        <taxon>Bacillales</taxon>
        <taxon>Bacillaceae</taxon>
        <taxon>Pontibacillus</taxon>
    </lineage>
</organism>
<comment type="caution">
    <text evidence="6">The sequence shown here is derived from an EMBL/GenBank/DDBJ whole genome shotgun (WGS) entry which is preliminary data.</text>
</comment>
<dbReference type="Pfam" id="PF13205">
    <property type="entry name" value="Big_5"/>
    <property type="match status" value="1"/>
</dbReference>
<dbReference type="Proteomes" id="UP000030403">
    <property type="component" value="Unassembled WGS sequence"/>
</dbReference>
<dbReference type="EMBL" id="AVPF01000028">
    <property type="protein sequence ID" value="KGX86783.1"/>
    <property type="molecule type" value="Genomic_DNA"/>
</dbReference>
<feature type="domain" description="Mannosyl-glycoprotein endo-beta-N-acetylglucosamidase-like" evidence="5">
    <location>
        <begin position="319"/>
        <end position="454"/>
    </location>
</feature>
<dbReference type="GO" id="GO:0004040">
    <property type="term" value="F:amidase activity"/>
    <property type="evidence" value="ECO:0007669"/>
    <property type="project" value="InterPro"/>
</dbReference>
<dbReference type="PANTHER" id="PTHR33308">
    <property type="entry name" value="PEPTIDOGLYCAN HYDROLASE FLGJ"/>
    <property type="match status" value="1"/>
</dbReference>
<dbReference type="InterPro" id="IPR032812">
    <property type="entry name" value="SbsA_Ig"/>
</dbReference>
<dbReference type="Pfam" id="PF01832">
    <property type="entry name" value="Glucosaminidase"/>
    <property type="match status" value="1"/>
</dbReference>
<feature type="compositionally biased region" description="Acidic residues" evidence="3">
    <location>
        <begin position="460"/>
        <end position="483"/>
    </location>
</feature>
<reference evidence="6 7" key="1">
    <citation type="submission" date="2013-08" db="EMBL/GenBank/DDBJ databases">
        <authorList>
            <person name="Huang J."/>
            <person name="Wang G."/>
        </authorList>
    </citation>
    <scope>NUCLEOTIDE SEQUENCE [LARGE SCALE GENOMIC DNA]</scope>
    <source>
        <strain evidence="6 7">BH030004</strain>
    </source>
</reference>
<dbReference type="STRING" id="1385511.GCA_000425225_01880"/>
<dbReference type="SMART" id="SM00047">
    <property type="entry name" value="LYZ2"/>
    <property type="match status" value="1"/>
</dbReference>
<dbReference type="eggNOG" id="COG4193">
    <property type="taxonomic scope" value="Bacteria"/>
</dbReference>
<evidence type="ECO:0000259" key="5">
    <source>
        <dbReference type="SMART" id="SM00047"/>
    </source>
</evidence>
<protein>
    <recommendedName>
        <fullName evidence="5">Mannosyl-glycoprotein endo-beta-N-acetylglucosamidase-like domain-containing protein</fullName>
    </recommendedName>
</protein>
<dbReference type="RefSeq" id="WP_051255029.1">
    <property type="nucleotide sequence ID" value="NZ_AULJ01000018.1"/>
</dbReference>
<dbReference type="Gene3D" id="2.60.40.1220">
    <property type="match status" value="1"/>
</dbReference>
<keyword evidence="2" id="KW-0378">Hydrolase</keyword>
<dbReference type="InterPro" id="IPR002901">
    <property type="entry name" value="MGlyc_endo_b_GlcNAc-like_dom"/>
</dbReference>
<evidence type="ECO:0000313" key="6">
    <source>
        <dbReference type="EMBL" id="KGX86783.1"/>
    </source>
</evidence>
<dbReference type="eggNOG" id="COG5492">
    <property type="taxonomic scope" value="Bacteria"/>
</dbReference>
<dbReference type="PANTHER" id="PTHR33308:SF9">
    <property type="entry name" value="PEPTIDOGLYCAN HYDROLASE FLGJ"/>
    <property type="match status" value="1"/>
</dbReference>
<gene>
    <name evidence="6" type="ORF">N783_11475</name>
</gene>
<dbReference type="Gene3D" id="1.10.530.10">
    <property type="match status" value="1"/>
</dbReference>
<dbReference type="OrthoDB" id="9816557at2"/>
<sequence>MKKTSVVLMSFVMMLSLLSPIGKVQAATTWKELESRINVSLDKEFKVNFNVAMDPETINEDTVYVMNYRSLQKHPVETELSEDGKTLTVSPKENYTLGETYTLHIKQSIKSMRDKEMEESIKLSFQTSRDFQIANMNALEDYNLGESYDTLNEAKSHVAKDGTQVILENGEVVWMPEGIVRTRWFTNIYEDENRTSAITYVNGSAEMQYLDTVDDGIMIKIADQIGYVAPSDVQLVPNKFIDGQSYYENEDGKLVHHIYRNGGYVQYTYGSAPDTMDEGEKVYSWDGETFEGKEYPLFNQLSLRTKTHYTAEELDQFMKHFSPDSPLIGLGDVFIEAQEKYNVNGLYLLSHAIHESFWGKSKIARDKNNLFGINASDDNPYGNADEFKSLESNIMYVAEFVSEKYLTPGNFRYNGDFLGNKSEGMNVKYASDPYWGQKIAGWMYKADQYLGSKDRRLLDPDYDPENTEEDNTTEESTDESTSN</sequence>
<name>A0A0A5G6I4_9BACI</name>
<dbReference type="InterPro" id="IPR014755">
    <property type="entry name" value="Cu-Rt/internalin_Ig-like"/>
</dbReference>
<evidence type="ECO:0000313" key="7">
    <source>
        <dbReference type="Proteomes" id="UP000030403"/>
    </source>
</evidence>
<evidence type="ECO:0000256" key="1">
    <source>
        <dbReference type="ARBA" id="ARBA00022729"/>
    </source>
</evidence>
<evidence type="ECO:0000256" key="4">
    <source>
        <dbReference type="SAM" id="SignalP"/>
    </source>
</evidence>
<dbReference type="InterPro" id="IPR051056">
    <property type="entry name" value="Glycosyl_Hydrolase_73"/>
</dbReference>
<keyword evidence="7" id="KW-1185">Reference proteome</keyword>